<dbReference type="OrthoDB" id="9792686at2"/>
<sequence length="437" mass="48758">MNIVIQALLDAGLLFLCGEMIFSQNKGIKAKDLILLPFQFLLCIVSRMSFSVGSASELIFEKQGFEIAPANNLFLLIFFILLVMLINSVYYKPQNNDFVISGSMAVISIYLGVKVCSVLFLSVCGATGRVLVFGSRMMALMPAVFCVLSSVPKYLREVIRNGGFAAKLVTINVTVVLVTVLTFFRFESTAIIEHTWLCAGILAVLLAVDAVLLAASWRKMQERKNIRMMEQYIPIVEELVSQVRSRQHEFNNRIFAIETAVACANSLEEAKAAVAELKEGVLMDQSSRELLVCDSKVIAGLLYEKSKQAEMAGIKVEIELQGLFRKSVASETDWIEILGIYVDNALEASKAGDTVFIQCYQKDRFLELTVKNPADPLSNTEFMALFHRGYTTKTDKAAHGFGLYNISRIAERRHGKIITRNETIHERNYVVFGVILP</sequence>
<dbReference type="STRING" id="1796616.A4V09_09335"/>
<feature type="transmembrane region" description="Helical" evidence="1">
    <location>
        <begin position="164"/>
        <end position="184"/>
    </location>
</feature>
<evidence type="ECO:0000256" key="1">
    <source>
        <dbReference type="SAM" id="Phobius"/>
    </source>
</evidence>
<keyword evidence="1" id="KW-0812">Transmembrane</keyword>
<protein>
    <recommendedName>
        <fullName evidence="2">Sensor histidine kinase NatK-like C-terminal domain-containing protein</fullName>
    </recommendedName>
</protein>
<feature type="domain" description="Sensor histidine kinase NatK-like C-terminal" evidence="2">
    <location>
        <begin position="333"/>
        <end position="421"/>
    </location>
</feature>
<evidence type="ECO:0000313" key="3">
    <source>
        <dbReference type="EMBL" id="ANU75946.1"/>
    </source>
</evidence>
<feature type="transmembrane region" description="Helical" evidence="1">
    <location>
        <begin position="196"/>
        <end position="217"/>
    </location>
</feature>
<keyword evidence="1" id="KW-0472">Membrane</keyword>
<dbReference type="RefSeq" id="WP_065542126.1">
    <property type="nucleotide sequence ID" value="NZ_CP015405.2"/>
</dbReference>
<feature type="transmembrane region" description="Helical" evidence="1">
    <location>
        <begin position="73"/>
        <end position="91"/>
    </location>
</feature>
<proteinExistence type="predicted"/>
<dbReference type="InterPro" id="IPR032834">
    <property type="entry name" value="NatK-like_C"/>
</dbReference>
<dbReference type="Gene3D" id="3.30.565.10">
    <property type="entry name" value="Histidine kinase-like ATPase, C-terminal domain"/>
    <property type="match status" value="1"/>
</dbReference>
<dbReference type="GO" id="GO:0042802">
    <property type="term" value="F:identical protein binding"/>
    <property type="evidence" value="ECO:0007669"/>
    <property type="project" value="TreeGrafter"/>
</dbReference>
<keyword evidence="4" id="KW-1185">Reference proteome</keyword>
<organism evidence="3 4">
    <name type="scientific">Blautia pseudococcoides</name>
    <dbReference type="NCBI Taxonomy" id="1796616"/>
    <lineage>
        <taxon>Bacteria</taxon>
        <taxon>Bacillati</taxon>
        <taxon>Bacillota</taxon>
        <taxon>Clostridia</taxon>
        <taxon>Lachnospirales</taxon>
        <taxon>Lachnospiraceae</taxon>
        <taxon>Blautia</taxon>
    </lineage>
</organism>
<dbReference type="SUPFAM" id="SSF55874">
    <property type="entry name" value="ATPase domain of HSP90 chaperone/DNA topoisomerase II/histidine kinase"/>
    <property type="match status" value="1"/>
</dbReference>
<evidence type="ECO:0000259" key="2">
    <source>
        <dbReference type="Pfam" id="PF14501"/>
    </source>
</evidence>
<accession>A0A1C7I8G9</accession>
<dbReference type="Proteomes" id="UP000092574">
    <property type="component" value="Chromosome"/>
</dbReference>
<dbReference type="Pfam" id="PF14501">
    <property type="entry name" value="HATPase_c_5"/>
    <property type="match status" value="1"/>
</dbReference>
<gene>
    <name evidence="3" type="ORF">A4V09_09335</name>
</gene>
<dbReference type="InterPro" id="IPR036890">
    <property type="entry name" value="HATPase_C_sf"/>
</dbReference>
<feature type="transmembrane region" description="Helical" evidence="1">
    <location>
        <begin position="133"/>
        <end position="152"/>
    </location>
</feature>
<feature type="transmembrane region" description="Helical" evidence="1">
    <location>
        <begin position="34"/>
        <end position="53"/>
    </location>
</feature>
<keyword evidence="1" id="KW-1133">Transmembrane helix</keyword>
<dbReference type="EMBL" id="CP015405">
    <property type="protein sequence ID" value="ANU75946.1"/>
    <property type="molecule type" value="Genomic_DNA"/>
</dbReference>
<dbReference type="KEGG" id="byl:A4V09_09335"/>
<evidence type="ECO:0000313" key="4">
    <source>
        <dbReference type="Proteomes" id="UP000092574"/>
    </source>
</evidence>
<dbReference type="AlphaFoldDB" id="A0A1C7I8G9"/>
<feature type="transmembrane region" description="Helical" evidence="1">
    <location>
        <begin position="98"/>
        <end position="121"/>
    </location>
</feature>
<name>A0A1C7I8G9_9FIRM</name>
<reference evidence="3" key="1">
    <citation type="submission" date="2017-04" db="EMBL/GenBank/DDBJ databases">
        <title>Complete Genome Sequences of Twelve Strains of a Stable Defined Moderately Diverse Mouse Microbiota 2 (sDMDMm2).</title>
        <authorList>
            <person name="Uchimura Y."/>
            <person name="Wyss M."/>
            <person name="Brugiroux S."/>
            <person name="Limenitakis J.P."/>
            <person name="Stecher B."/>
            <person name="McCoy K.D."/>
            <person name="Macpherson A.J."/>
        </authorList>
    </citation>
    <scope>NUCLEOTIDE SEQUENCE</scope>
    <source>
        <strain evidence="3">YL58</strain>
    </source>
</reference>
<dbReference type="PANTHER" id="PTHR40448">
    <property type="entry name" value="TWO-COMPONENT SENSOR HISTIDINE KINASE"/>
    <property type="match status" value="1"/>
</dbReference>
<dbReference type="PANTHER" id="PTHR40448:SF1">
    <property type="entry name" value="TWO-COMPONENT SENSOR HISTIDINE KINASE"/>
    <property type="match status" value="1"/>
</dbReference>